<organism evidence="1 2">
    <name type="scientific">Streblomastix strix</name>
    <dbReference type="NCBI Taxonomy" id="222440"/>
    <lineage>
        <taxon>Eukaryota</taxon>
        <taxon>Metamonada</taxon>
        <taxon>Preaxostyla</taxon>
        <taxon>Oxymonadida</taxon>
        <taxon>Streblomastigidae</taxon>
        <taxon>Streblomastix</taxon>
    </lineage>
</organism>
<proteinExistence type="predicted"/>
<gene>
    <name evidence="1" type="ORF">EZS28_034875</name>
</gene>
<sequence>MPRSLFEHQIVSNSYLSIIEGDIFGVKRLQSILYRISLLHDGCESYAILLVSAVPGESSSLPFTQVSSRAWFCCCYLNVGGLIVGCWLGYSRFQLQKLDQKIGWPTDLGAGMVNKLDF</sequence>
<accession>A0A5J4UFP7</accession>
<dbReference type="Proteomes" id="UP000324800">
    <property type="component" value="Unassembled WGS sequence"/>
</dbReference>
<evidence type="ECO:0000313" key="1">
    <source>
        <dbReference type="EMBL" id="KAA6369596.1"/>
    </source>
</evidence>
<reference evidence="1 2" key="1">
    <citation type="submission" date="2019-03" db="EMBL/GenBank/DDBJ databases">
        <title>Single cell metagenomics reveals metabolic interactions within the superorganism composed of flagellate Streblomastix strix and complex community of Bacteroidetes bacteria on its surface.</title>
        <authorList>
            <person name="Treitli S.C."/>
            <person name="Kolisko M."/>
            <person name="Husnik F."/>
            <person name="Keeling P."/>
            <person name="Hampl V."/>
        </authorList>
    </citation>
    <scope>NUCLEOTIDE SEQUENCE [LARGE SCALE GENOMIC DNA]</scope>
    <source>
        <strain evidence="1">ST1C</strain>
    </source>
</reference>
<protein>
    <submittedName>
        <fullName evidence="1">Uncharacterized protein</fullName>
    </submittedName>
</protein>
<dbReference type="AlphaFoldDB" id="A0A5J4UFP7"/>
<evidence type="ECO:0000313" key="2">
    <source>
        <dbReference type="Proteomes" id="UP000324800"/>
    </source>
</evidence>
<name>A0A5J4UFP7_9EUKA</name>
<dbReference type="EMBL" id="SNRW01016214">
    <property type="protein sequence ID" value="KAA6369596.1"/>
    <property type="molecule type" value="Genomic_DNA"/>
</dbReference>
<comment type="caution">
    <text evidence="1">The sequence shown here is derived from an EMBL/GenBank/DDBJ whole genome shotgun (WGS) entry which is preliminary data.</text>
</comment>